<protein>
    <recommendedName>
        <fullName evidence="3">ZP domain-containing protein</fullName>
    </recommendedName>
</protein>
<dbReference type="Proteomes" id="UP000011014">
    <property type="component" value="Unassembled WGS sequence"/>
</dbReference>
<evidence type="ECO:0000256" key="2">
    <source>
        <dbReference type="ARBA" id="ARBA00023157"/>
    </source>
</evidence>
<name>E4Y6M4_OIKDI</name>
<dbReference type="EMBL" id="FN654298">
    <property type="protein sequence ID" value="CBY31274.1"/>
    <property type="molecule type" value="Genomic_DNA"/>
</dbReference>
<sequence>MESSLRSCSCSTLMSSKDRLKEALRLKEGELLNVGVSLLDVTDPNVRVTLQECWATPESSPGHDLRHDLINDACGVPGVLDNTLDIVSNGDSRMAKWHGSVFKFVGYENVWLHCNIKVCFADQDKGSKIKKR</sequence>
<evidence type="ECO:0000259" key="3">
    <source>
        <dbReference type="PROSITE" id="PS51034"/>
    </source>
</evidence>
<dbReference type="Pfam" id="PF00100">
    <property type="entry name" value="Zona_pellucida"/>
    <property type="match status" value="1"/>
</dbReference>
<dbReference type="Gene3D" id="2.60.40.4100">
    <property type="entry name" value="Zona pellucida, ZP-C domain"/>
    <property type="match status" value="1"/>
</dbReference>
<evidence type="ECO:0000256" key="1">
    <source>
        <dbReference type="ARBA" id="ARBA00022729"/>
    </source>
</evidence>
<keyword evidence="2" id="KW-1015">Disulfide bond</keyword>
<accession>E4Y6M4</accession>
<dbReference type="InterPro" id="IPR042235">
    <property type="entry name" value="ZP-C_dom"/>
</dbReference>
<feature type="domain" description="ZP" evidence="3">
    <location>
        <begin position="1"/>
        <end position="132"/>
    </location>
</feature>
<reference evidence="4" key="1">
    <citation type="journal article" date="2010" name="Science">
        <title>Plasticity of animal genome architecture unmasked by rapid evolution of a pelagic tunicate.</title>
        <authorList>
            <person name="Denoeud F."/>
            <person name="Henriet S."/>
            <person name="Mungpakdee S."/>
            <person name="Aury J.M."/>
            <person name="Da Silva C."/>
            <person name="Brinkmann H."/>
            <person name="Mikhaleva J."/>
            <person name="Olsen L.C."/>
            <person name="Jubin C."/>
            <person name="Canestro C."/>
            <person name="Bouquet J.M."/>
            <person name="Danks G."/>
            <person name="Poulain J."/>
            <person name="Campsteijn C."/>
            <person name="Adamski M."/>
            <person name="Cross I."/>
            <person name="Yadetie F."/>
            <person name="Muffato M."/>
            <person name="Louis A."/>
            <person name="Butcher S."/>
            <person name="Tsagkogeorga G."/>
            <person name="Konrad A."/>
            <person name="Singh S."/>
            <person name="Jensen M.F."/>
            <person name="Cong E.H."/>
            <person name="Eikeseth-Otteraa H."/>
            <person name="Noel B."/>
            <person name="Anthouard V."/>
            <person name="Porcel B.M."/>
            <person name="Kachouri-Lafond R."/>
            <person name="Nishino A."/>
            <person name="Ugolini M."/>
            <person name="Chourrout P."/>
            <person name="Nishida H."/>
            <person name="Aasland R."/>
            <person name="Huzurbazar S."/>
            <person name="Westhof E."/>
            <person name="Delsuc F."/>
            <person name="Lehrach H."/>
            <person name="Reinhardt R."/>
            <person name="Weissenbach J."/>
            <person name="Roy S.W."/>
            <person name="Artiguenave F."/>
            <person name="Postlethwait J.H."/>
            <person name="Manak J.R."/>
            <person name="Thompson E.M."/>
            <person name="Jaillon O."/>
            <person name="Du Pasquier L."/>
            <person name="Boudinot P."/>
            <person name="Liberles D.A."/>
            <person name="Volff J.N."/>
            <person name="Philippe H."/>
            <person name="Lenhard B."/>
            <person name="Roest Crollius H."/>
            <person name="Wincker P."/>
            <person name="Chourrout D."/>
        </authorList>
    </citation>
    <scope>NUCLEOTIDE SEQUENCE [LARGE SCALE GENOMIC DNA]</scope>
</reference>
<proteinExistence type="predicted"/>
<evidence type="ECO:0000313" key="4">
    <source>
        <dbReference type="EMBL" id="CBY31274.1"/>
    </source>
</evidence>
<dbReference type="InterPro" id="IPR001507">
    <property type="entry name" value="ZP_dom"/>
</dbReference>
<keyword evidence="1" id="KW-0732">Signal</keyword>
<organism evidence="4">
    <name type="scientific">Oikopleura dioica</name>
    <name type="common">Tunicate</name>
    <dbReference type="NCBI Taxonomy" id="34765"/>
    <lineage>
        <taxon>Eukaryota</taxon>
        <taxon>Metazoa</taxon>
        <taxon>Chordata</taxon>
        <taxon>Tunicata</taxon>
        <taxon>Appendicularia</taxon>
        <taxon>Copelata</taxon>
        <taxon>Oikopleuridae</taxon>
        <taxon>Oikopleura</taxon>
    </lineage>
</organism>
<dbReference type="PROSITE" id="PS51034">
    <property type="entry name" value="ZP_2"/>
    <property type="match status" value="1"/>
</dbReference>
<dbReference type="AlphaFoldDB" id="E4Y6M4"/>
<dbReference type="PANTHER" id="PTHR14002:SF20">
    <property type="entry name" value="ZONA PELLUCIDA-LIKE DOMAIN-CONTAINING PROTEIN 1"/>
    <property type="match status" value="1"/>
</dbReference>
<dbReference type="InterPro" id="IPR055355">
    <property type="entry name" value="ZP-C"/>
</dbReference>
<dbReference type="PANTHER" id="PTHR14002">
    <property type="entry name" value="ENDOGLIN/TGF-BETA RECEPTOR TYPE III"/>
    <property type="match status" value="1"/>
</dbReference>
<gene>
    <name evidence="4" type="ORF">GSOID_T00025171001</name>
</gene>